<evidence type="ECO:0000259" key="4">
    <source>
        <dbReference type="PROSITE" id="PS50949"/>
    </source>
</evidence>
<dbReference type="SMART" id="SM00345">
    <property type="entry name" value="HTH_GNTR"/>
    <property type="match status" value="1"/>
</dbReference>
<keyword evidence="1" id="KW-0805">Transcription regulation</keyword>
<dbReference type="RefSeq" id="WP_131899569.1">
    <property type="nucleotide sequence ID" value="NZ_SMKU01000216.1"/>
</dbReference>
<dbReference type="GO" id="GO:0003700">
    <property type="term" value="F:DNA-binding transcription factor activity"/>
    <property type="evidence" value="ECO:0007669"/>
    <property type="project" value="InterPro"/>
</dbReference>
<organism evidence="5 6">
    <name type="scientific">Actinomadura rubrisoli</name>
    <dbReference type="NCBI Taxonomy" id="2530368"/>
    <lineage>
        <taxon>Bacteria</taxon>
        <taxon>Bacillati</taxon>
        <taxon>Actinomycetota</taxon>
        <taxon>Actinomycetes</taxon>
        <taxon>Streptosporangiales</taxon>
        <taxon>Thermomonosporaceae</taxon>
        <taxon>Actinomadura</taxon>
    </lineage>
</organism>
<evidence type="ECO:0000256" key="1">
    <source>
        <dbReference type="ARBA" id="ARBA00023015"/>
    </source>
</evidence>
<dbReference type="PANTHER" id="PTHR44846:SF17">
    <property type="entry name" value="GNTR-FAMILY TRANSCRIPTIONAL REGULATOR"/>
    <property type="match status" value="1"/>
</dbReference>
<feature type="domain" description="HTH gntR-type" evidence="4">
    <location>
        <begin position="9"/>
        <end position="75"/>
    </location>
</feature>
<sequence>MGIDLDAPEPLYEQMAAIVRARIQDGTYERRVPSGPTPAREFGLALPTVQRALQLLKDEGLVRAVVGRGTFVVRPVAPNQENPSG</sequence>
<dbReference type="Pfam" id="PF00392">
    <property type="entry name" value="GntR"/>
    <property type="match status" value="1"/>
</dbReference>
<dbReference type="SUPFAM" id="SSF46785">
    <property type="entry name" value="Winged helix' DNA-binding domain"/>
    <property type="match status" value="1"/>
</dbReference>
<dbReference type="InterPro" id="IPR000524">
    <property type="entry name" value="Tscrpt_reg_HTH_GntR"/>
</dbReference>
<dbReference type="CDD" id="cd07377">
    <property type="entry name" value="WHTH_GntR"/>
    <property type="match status" value="1"/>
</dbReference>
<dbReference type="OrthoDB" id="4338617at2"/>
<accession>A0A4R5AVM3</accession>
<dbReference type="PANTHER" id="PTHR44846">
    <property type="entry name" value="MANNOSYL-D-GLYCERATE TRANSPORT/METABOLISM SYSTEM REPRESSOR MNGR-RELATED"/>
    <property type="match status" value="1"/>
</dbReference>
<comment type="caution">
    <text evidence="5">The sequence shown here is derived from an EMBL/GenBank/DDBJ whole genome shotgun (WGS) entry which is preliminary data.</text>
</comment>
<dbReference type="Proteomes" id="UP000294513">
    <property type="component" value="Unassembled WGS sequence"/>
</dbReference>
<evidence type="ECO:0000313" key="5">
    <source>
        <dbReference type="EMBL" id="TDD76160.1"/>
    </source>
</evidence>
<dbReference type="PROSITE" id="PS50949">
    <property type="entry name" value="HTH_GNTR"/>
    <property type="match status" value="1"/>
</dbReference>
<keyword evidence="3" id="KW-0804">Transcription</keyword>
<dbReference type="InterPro" id="IPR036390">
    <property type="entry name" value="WH_DNA-bd_sf"/>
</dbReference>
<dbReference type="EMBL" id="SMKU01000216">
    <property type="protein sequence ID" value="TDD76160.1"/>
    <property type="molecule type" value="Genomic_DNA"/>
</dbReference>
<proteinExistence type="predicted"/>
<dbReference type="GO" id="GO:0003677">
    <property type="term" value="F:DNA binding"/>
    <property type="evidence" value="ECO:0007669"/>
    <property type="project" value="UniProtKB-KW"/>
</dbReference>
<protein>
    <submittedName>
        <fullName evidence="5">GntR family transcriptional regulator</fullName>
    </submittedName>
</protein>
<dbReference type="InterPro" id="IPR050679">
    <property type="entry name" value="Bact_HTH_transcr_reg"/>
</dbReference>
<keyword evidence="2" id="KW-0238">DNA-binding</keyword>
<evidence type="ECO:0000256" key="3">
    <source>
        <dbReference type="ARBA" id="ARBA00023163"/>
    </source>
</evidence>
<reference evidence="5 6" key="1">
    <citation type="submission" date="2019-03" db="EMBL/GenBank/DDBJ databases">
        <title>Draft genome sequences of novel Actinobacteria.</title>
        <authorList>
            <person name="Sahin N."/>
            <person name="Ay H."/>
            <person name="Saygin H."/>
        </authorList>
    </citation>
    <scope>NUCLEOTIDE SEQUENCE [LARGE SCALE GENOMIC DNA]</scope>
    <source>
        <strain evidence="5 6">H3C3</strain>
    </source>
</reference>
<dbReference type="Gene3D" id="1.10.10.10">
    <property type="entry name" value="Winged helix-like DNA-binding domain superfamily/Winged helix DNA-binding domain"/>
    <property type="match status" value="1"/>
</dbReference>
<dbReference type="AlphaFoldDB" id="A0A4R5AVM3"/>
<evidence type="ECO:0000313" key="6">
    <source>
        <dbReference type="Proteomes" id="UP000294513"/>
    </source>
</evidence>
<name>A0A4R5AVM3_9ACTN</name>
<dbReference type="InterPro" id="IPR036388">
    <property type="entry name" value="WH-like_DNA-bd_sf"/>
</dbReference>
<evidence type="ECO:0000256" key="2">
    <source>
        <dbReference type="ARBA" id="ARBA00023125"/>
    </source>
</evidence>
<dbReference type="GO" id="GO:0045892">
    <property type="term" value="P:negative regulation of DNA-templated transcription"/>
    <property type="evidence" value="ECO:0007669"/>
    <property type="project" value="TreeGrafter"/>
</dbReference>
<keyword evidence="6" id="KW-1185">Reference proteome</keyword>
<gene>
    <name evidence="5" type="ORF">E1298_31065</name>
</gene>